<name>A0A481Z8G8_9VIRU</name>
<sequence length="175" mass="21567">MDNWVFIDRLSNYLEDISLINLSKTCKLLYNYLNDTTIWKRRCKRYNIKRDYDDGDWKETYILYRPIFVNPSKTVFCESYQDNNVIPEERVLYKITDLNIEYYCVETDYDEIKIDRITLVKLYRDNLGNKYYKYNEIASYFVVLAWDSNKEEHVWRMKIDIISFSWTTSERFKYL</sequence>
<dbReference type="SUPFAM" id="SSF81383">
    <property type="entry name" value="F-box domain"/>
    <property type="match status" value="1"/>
</dbReference>
<protein>
    <submittedName>
        <fullName evidence="1">F-box-like family protein</fullName>
    </submittedName>
</protein>
<accession>A0A481Z8G8</accession>
<dbReference type="EMBL" id="MK500564">
    <property type="protein sequence ID" value="QBK91672.1"/>
    <property type="molecule type" value="Genomic_DNA"/>
</dbReference>
<dbReference type="Gene3D" id="1.20.1280.50">
    <property type="match status" value="1"/>
</dbReference>
<organism evidence="1">
    <name type="scientific">Pithovirus LCPAC302</name>
    <dbReference type="NCBI Taxonomy" id="2506593"/>
    <lineage>
        <taxon>Viruses</taxon>
        <taxon>Pithoviruses</taxon>
    </lineage>
</organism>
<evidence type="ECO:0000313" key="1">
    <source>
        <dbReference type="EMBL" id="QBK91672.1"/>
    </source>
</evidence>
<gene>
    <name evidence="1" type="ORF">LCPAC302_02920</name>
</gene>
<dbReference type="InterPro" id="IPR036047">
    <property type="entry name" value="F-box-like_dom_sf"/>
</dbReference>
<reference evidence="1" key="1">
    <citation type="journal article" date="2019" name="MBio">
        <title>Virus Genomes from Deep Sea Sediments Expand the Ocean Megavirome and Support Independent Origins of Viral Gigantism.</title>
        <authorList>
            <person name="Backstrom D."/>
            <person name="Yutin N."/>
            <person name="Jorgensen S.L."/>
            <person name="Dharamshi J."/>
            <person name="Homa F."/>
            <person name="Zaremba-Niedwiedzka K."/>
            <person name="Spang A."/>
            <person name="Wolf Y.I."/>
            <person name="Koonin E.V."/>
            <person name="Ettema T.J."/>
        </authorList>
    </citation>
    <scope>NUCLEOTIDE SEQUENCE</scope>
</reference>
<proteinExistence type="predicted"/>